<feature type="transmembrane region" description="Helical" evidence="1">
    <location>
        <begin position="75"/>
        <end position="93"/>
    </location>
</feature>
<evidence type="ECO:0000313" key="2">
    <source>
        <dbReference type="EMBL" id="KAK7275906.1"/>
    </source>
</evidence>
<keyword evidence="1" id="KW-0812">Transmembrane</keyword>
<name>A0AAN9IK81_CROPI</name>
<reference evidence="2 3" key="1">
    <citation type="submission" date="2024-01" db="EMBL/GenBank/DDBJ databases">
        <title>The genomes of 5 underutilized Papilionoideae crops provide insights into root nodulation and disease resistanc.</title>
        <authorList>
            <person name="Yuan L."/>
        </authorList>
    </citation>
    <scope>NUCLEOTIDE SEQUENCE [LARGE SCALE GENOMIC DNA]</scope>
    <source>
        <strain evidence="2">ZHUSHIDOU_FW_LH</strain>
        <tissue evidence="2">Leaf</tissue>
    </source>
</reference>
<organism evidence="2 3">
    <name type="scientific">Crotalaria pallida</name>
    <name type="common">Smooth rattlebox</name>
    <name type="synonym">Crotalaria striata</name>
    <dbReference type="NCBI Taxonomy" id="3830"/>
    <lineage>
        <taxon>Eukaryota</taxon>
        <taxon>Viridiplantae</taxon>
        <taxon>Streptophyta</taxon>
        <taxon>Embryophyta</taxon>
        <taxon>Tracheophyta</taxon>
        <taxon>Spermatophyta</taxon>
        <taxon>Magnoliopsida</taxon>
        <taxon>eudicotyledons</taxon>
        <taxon>Gunneridae</taxon>
        <taxon>Pentapetalae</taxon>
        <taxon>rosids</taxon>
        <taxon>fabids</taxon>
        <taxon>Fabales</taxon>
        <taxon>Fabaceae</taxon>
        <taxon>Papilionoideae</taxon>
        <taxon>50 kb inversion clade</taxon>
        <taxon>genistoids sensu lato</taxon>
        <taxon>core genistoids</taxon>
        <taxon>Crotalarieae</taxon>
        <taxon>Crotalaria</taxon>
    </lineage>
</organism>
<evidence type="ECO:0000313" key="3">
    <source>
        <dbReference type="Proteomes" id="UP001372338"/>
    </source>
</evidence>
<accession>A0AAN9IK81</accession>
<feature type="transmembrane region" description="Helical" evidence="1">
    <location>
        <begin position="52"/>
        <end position="69"/>
    </location>
</feature>
<keyword evidence="1" id="KW-0472">Membrane</keyword>
<gene>
    <name evidence="2" type="ORF">RIF29_17032</name>
</gene>
<dbReference type="AlphaFoldDB" id="A0AAN9IK81"/>
<keyword evidence="1" id="KW-1133">Transmembrane helix</keyword>
<sequence length="102" mass="11657">MFLGWECMMVMVDGDALPLLHEREMENEEDDGVGFLELYEDSEVHFRLYKSHCFFIITLVVFHLFSAGINKNIPQLGFLALAASAFLIFRSMLGLPSYSSSR</sequence>
<keyword evidence="3" id="KW-1185">Reference proteome</keyword>
<protein>
    <submittedName>
        <fullName evidence="2">Uncharacterized protein</fullName>
    </submittedName>
</protein>
<dbReference type="EMBL" id="JAYWIO010000003">
    <property type="protein sequence ID" value="KAK7275906.1"/>
    <property type="molecule type" value="Genomic_DNA"/>
</dbReference>
<dbReference type="Proteomes" id="UP001372338">
    <property type="component" value="Unassembled WGS sequence"/>
</dbReference>
<proteinExistence type="predicted"/>
<comment type="caution">
    <text evidence="2">The sequence shown here is derived from an EMBL/GenBank/DDBJ whole genome shotgun (WGS) entry which is preliminary data.</text>
</comment>
<evidence type="ECO:0000256" key="1">
    <source>
        <dbReference type="SAM" id="Phobius"/>
    </source>
</evidence>